<dbReference type="OrthoDB" id="339499at2"/>
<dbReference type="GO" id="GO:2000886">
    <property type="term" value="P:glucuronoxylan catabolic process"/>
    <property type="evidence" value="ECO:0007669"/>
    <property type="project" value="UniProtKB-ARBA"/>
</dbReference>
<evidence type="ECO:0000256" key="8">
    <source>
        <dbReference type="PIRNR" id="PIRNR029900"/>
    </source>
</evidence>
<dbReference type="Gene3D" id="3.30.379.10">
    <property type="entry name" value="Chitobiase/beta-hexosaminidase domain 2-like"/>
    <property type="match status" value="1"/>
</dbReference>
<dbReference type="PANTHER" id="PTHR39207:SF1">
    <property type="entry name" value="ALPHA-GLUCURONIDASE A"/>
    <property type="match status" value="1"/>
</dbReference>
<evidence type="ECO:0000256" key="2">
    <source>
        <dbReference type="ARBA" id="ARBA00022651"/>
    </source>
</evidence>
<dbReference type="InterPro" id="IPR011099">
    <property type="entry name" value="Glyco_hydro_67_C"/>
</dbReference>
<evidence type="ECO:0000256" key="5">
    <source>
        <dbReference type="ARBA" id="ARBA00023295"/>
    </source>
</evidence>
<dbReference type="PIRSF" id="PIRSF029900">
    <property type="entry name" value="Alpha-glucuronds"/>
    <property type="match status" value="1"/>
</dbReference>
<proteinExistence type="inferred from homology"/>
<evidence type="ECO:0000256" key="9">
    <source>
        <dbReference type="PIRSR" id="PIRSR029900-1"/>
    </source>
</evidence>
<accession>A0A1N7MT40</accession>
<dbReference type="GO" id="GO:0033939">
    <property type="term" value="F:xylan alpha-1,2-glucuronosidase activity"/>
    <property type="evidence" value="ECO:0007669"/>
    <property type="project" value="UniProtKB-EC"/>
</dbReference>
<keyword evidence="2 8" id="KW-0858">Xylan degradation</keyword>
<evidence type="ECO:0000259" key="13">
    <source>
        <dbReference type="Pfam" id="PF07488"/>
    </source>
</evidence>
<dbReference type="Proteomes" id="UP000186026">
    <property type="component" value="Unassembled WGS sequence"/>
</dbReference>
<keyword evidence="5 8" id="KW-0326">Glycosidase</keyword>
<dbReference type="AlphaFoldDB" id="A0A1N7MT40"/>
<gene>
    <name evidence="14" type="ORF">SAMN05421761_107103</name>
</gene>
<dbReference type="InterPro" id="IPR011100">
    <property type="entry name" value="Glyco_hydro_67_cat"/>
</dbReference>
<dbReference type="Gene3D" id="3.90.1330.10">
    <property type="entry name" value="Alpha-glucuronidase, C-terminal domain"/>
    <property type="match status" value="1"/>
</dbReference>
<dbReference type="SUPFAM" id="SSF51445">
    <property type="entry name" value="(Trans)glycosidases"/>
    <property type="match status" value="1"/>
</dbReference>
<keyword evidence="15" id="KW-1185">Reference proteome</keyword>
<keyword evidence="4 10" id="KW-0119">Carbohydrate metabolism</keyword>
<dbReference type="InterPro" id="IPR011395">
    <property type="entry name" value="Glyco_hydro_67_aGlcAse"/>
</dbReference>
<dbReference type="GO" id="GO:0046559">
    <property type="term" value="F:alpha-glucuronidase activity"/>
    <property type="evidence" value="ECO:0007669"/>
    <property type="project" value="InterPro"/>
</dbReference>
<reference evidence="15" key="1">
    <citation type="submission" date="2017-01" db="EMBL/GenBank/DDBJ databases">
        <authorList>
            <person name="Varghese N."/>
            <person name="Submissions S."/>
        </authorList>
    </citation>
    <scope>NUCLEOTIDE SEQUENCE [LARGE SCALE GENOMIC DNA]</scope>
    <source>
        <strain evidence="15">DSM 46698</strain>
    </source>
</reference>
<dbReference type="InterPro" id="IPR017853">
    <property type="entry name" value="GH"/>
</dbReference>
<dbReference type="InterPro" id="IPR005154">
    <property type="entry name" value="Glyco_hydro_67_aGlcAse_N"/>
</dbReference>
<dbReference type="FunFam" id="3.20.20.80:FF:000096">
    <property type="entry name" value="Xylan alpha-1,2-glucuronidase"/>
    <property type="match status" value="1"/>
</dbReference>
<feature type="domain" description="Glycosyl hydrolase family 67 C-terminal" evidence="12">
    <location>
        <begin position="460"/>
        <end position="684"/>
    </location>
</feature>
<feature type="domain" description="Alpha glucuronidase N-terminal" evidence="11">
    <location>
        <begin position="25"/>
        <end position="135"/>
    </location>
</feature>
<dbReference type="Pfam" id="PF03648">
    <property type="entry name" value="Glyco_hydro_67N"/>
    <property type="match status" value="1"/>
</dbReference>
<dbReference type="GO" id="GO:0005576">
    <property type="term" value="C:extracellular region"/>
    <property type="evidence" value="ECO:0007669"/>
    <property type="project" value="InterPro"/>
</dbReference>
<comment type="catalytic activity">
    <reaction evidence="7 10">
        <text>Hydrolysis of (1-&gt;2)-alpha-D-(4-O-methyl)glucuronosyl links in the main chain of hardwood xylans.</text>
        <dbReference type="EC" id="3.2.1.131"/>
    </reaction>
</comment>
<evidence type="ECO:0000256" key="7">
    <source>
        <dbReference type="ARBA" id="ARBA00052795"/>
    </source>
</evidence>
<evidence type="ECO:0000256" key="1">
    <source>
        <dbReference type="ARBA" id="ARBA00008833"/>
    </source>
</evidence>
<feature type="domain" description="Glycosyl hydrolase family 67 catalytic" evidence="13">
    <location>
        <begin position="140"/>
        <end position="459"/>
    </location>
</feature>
<dbReference type="InterPro" id="IPR037054">
    <property type="entry name" value="A-glucoronidase_C_sf"/>
</dbReference>
<evidence type="ECO:0000313" key="14">
    <source>
        <dbReference type="EMBL" id="SIS89121.1"/>
    </source>
</evidence>
<evidence type="ECO:0000256" key="10">
    <source>
        <dbReference type="RuleBase" id="RU361198"/>
    </source>
</evidence>
<evidence type="ECO:0000313" key="15">
    <source>
        <dbReference type="Proteomes" id="UP000186026"/>
    </source>
</evidence>
<name>A0A1N7MT40_9BACT</name>
<dbReference type="EMBL" id="FTOP01000007">
    <property type="protein sequence ID" value="SIS89121.1"/>
    <property type="molecule type" value="Genomic_DNA"/>
</dbReference>
<dbReference type="Gene3D" id="3.20.20.80">
    <property type="entry name" value="Glycosidases"/>
    <property type="match status" value="1"/>
</dbReference>
<evidence type="ECO:0000259" key="11">
    <source>
        <dbReference type="Pfam" id="PF03648"/>
    </source>
</evidence>
<keyword evidence="6 10" id="KW-0624">Polysaccharide degradation</keyword>
<keyword evidence="3 8" id="KW-0378">Hydrolase</keyword>
<organism evidence="14 15">
    <name type="scientific">Belliella pelovolcani</name>
    <dbReference type="NCBI Taxonomy" id="529505"/>
    <lineage>
        <taxon>Bacteria</taxon>
        <taxon>Pseudomonadati</taxon>
        <taxon>Bacteroidota</taxon>
        <taxon>Cytophagia</taxon>
        <taxon>Cytophagales</taxon>
        <taxon>Cyclobacteriaceae</taxon>
        <taxon>Belliella</taxon>
    </lineage>
</organism>
<comment type="similarity">
    <text evidence="1 8 10">Belongs to the glycosyl hydrolase 67 family.</text>
</comment>
<dbReference type="STRING" id="529505.SAMN05421761_107103"/>
<evidence type="ECO:0000259" key="12">
    <source>
        <dbReference type="Pfam" id="PF07477"/>
    </source>
</evidence>
<dbReference type="RefSeq" id="WP_076500960.1">
    <property type="nucleotide sequence ID" value="NZ_FTOP01000007.1"/>
</dbReference>
<evidence type="ECO:0000256" key="3">
    <source>
        <dbReference type="ARBA" id="ARBA00022801"/>
    </source>
</evidence>
<dbReference type="PANTHER" id="PTHR39207">
    <property type="entry name" value="ALPHA-GLUCURONIDASE A"/>
    <property type="match status" value="1"/>
</dbReference>
<dbReference type="Pfam" id="PF07477">
    <property type="entry name" value="Glyco_hydro_67C"/>
    <property type="match status" value="1"/>
</dbReference>
<feature type="active site" description="Proton donor" evidence="9">
    <location>
        <position position="297"/>
    </location>
</feature>
<evidence type="ECO:0000256" key="6">
    <source>
        <dbReference type="ARBA" id="ARBA00023326"/>
    </source>
</evidence>
<feature type="active site" description="Proton acceptor" evidence="9">
    <location>
        <position position="399"/>
    </location>
</feature>
<feature type="active site" description="Proton acceptor" evidence="9">
    <location>
        <position position="371"/>
    </location>
</feature>
<sequence length="706" mass="80730">MKFIYSLFLVILVNLQVVANDGYKLWLQYYPIEQAASWQVSALTDQKILGNSPTIDLIKKELENAKAMLEPNKKKHQKGNNLLIGKVGDLNLNHIPTSQIEQLTDEGYAIFNHIGSRQLIVTSKTDLGLLYGTFKVLQLIQTGNSVSNEGLFESPKVKHRVLNHWDNLDRTVERGYSGFSIWNWHRLPRHIDQQYHDYARANASIGINGTVLTNVNANALVLTPEYLEKVKALADVFRPYGIKVYLTARFSSPIEIGKLPTADPLDSEVQSWWNEKANEIYQYIPDFGGFVVKADSEGQPGPHNYKRTQADGANMLADAVKPHGGIVMWRAFVYNEHTPDDRHKQAYNEFKPLDGKFKENVIVQVKNGAIDFQPREPFHPLFGAMPQTPLMMEFQITQEYLGHDTHLAFLAPLFEEVLKADTYTQGNGSEVAKVIDGSLHGHDFTAMAGVANIGTDRNWTGHHFHQANWFAYGRLAWNPYSSSEEIAEEWLKLTFTSNSDFVNPIKKMMLNSREMVVNYMTPLGLHHIMAESHHYGPGPWVTGGRRADWTATYYHQASEDGVGFDRTKTGSNALEQYATPLQEAWESLETVPEEYLLWFHHVSWSAPLKNGKSLWDNLALHYQKGVDESRENIAIWKSMERKIDHERYTHVLSFLQIQNQEAIWWKDACLTYFGQFSQMPIPEEVEKPLHDLEYYQRIKPKNVPGI</sequence>
<dbReference type="EC" id="3.2.1.131" evidence="10"/>
<dbReference type="InterPro" id="IPR029018">
    <property type="entry name" value="Hex-like_dom2"/>
</dbReference>
<dbReference type="SUPFAM" id="SSF55545">
    <property type="entry name" value="beta-N-acetylhexosaminidase-like domain"/>
    <property type="match status" value="1"/>
</dbReference>
<evidence type="ECO:0000256" key="4">
    <source>
        <dbReference type="ARBA" id="ARBA00023277"/>
    </source>
</evidence>
<dbReference type="Pfam" id="PF07488">
    <property type="entry name" value="Glyco_hydro_67M"/>
    <property type="match status" value="1"/>
</dbReference>
<protein>
    <recommendedName>
        <fullName evidence="10">Xylan alpha-1,2-glucuronidase</fullName>
        <ecNumber evidence="10">3.2.1.131</ecNumber>
    </recommendedName>
</protein>
<comment type="subunit">
    <text evidence="10">Homodimer.</text>
</comment>